<evidence type="ECO:0000256" key="1">
    <source>
        <dbReference type="SAM" id="Phobius"/>
    </source>
</evidence>
<gene>
    <name evidence="2" type="ORF">ISN45_Aa02g025220</name>
</gene>
<feature type="non-terminal residue" evidence="2">
    <location>
        <position position="48"/>
    </location>
</feature>
<keyword evidence="1" id="KW-1133">Transmembrane helix</keyword>
<protein>
    <recommendedName>
        <fullName evidence="4">Transmembrane protein</fullName>
    </recommendedName>
</protein>
<comment type="caution">
    <text evidence="2">The sequence shown here is derived from an EMBL/GenBank/DDBJ whole genome shotgun (WGS) entry which is preliminary data.</text>
</comment>
<keyword evidence="1" id="KW-0812">Transmembrane</keyword>
<dbReference type="AlphaFoldDB" id="A0A8T2BNF1"/>
<organism evidence="2 3">
    <name type="scientific">Arabidopsis thaliana x Arabidopsis arenosa</name>
    <dbReference type="NCBI Taxonomy" id="1240361"/>
    <lineage>
        <taxon>Eukaryota</taxon>
        <taxon>Viridiplantae</taxon>
        <taxon>Streptophyta</taxon>
        <taxon>Embryophyta</taxon>
        <taxon>Tracheophyta</taxon>
        <taxon>Spermatophyta</taxon>
        <taxon>Magnoliopsida</taxon>
        <taxon>eudicotyledons</taxon>
        <taxon>Gunneridae</taxon>
        <taxon>Pentapetalae</taxon>
        <taxon>rosids</taxon>
        <taxon>malvids</taxon>
        <taxon>Brassicales</taxon>
        <taxon>Brassicaceae</taxon>
        <taxon>Camelineae</taxon>
        <taxon>Arabidopsis</taxon>
    </lineage>
</organism>
<sequence length="48" mass="5427">MRNGGVQGFFKVAGFYPFTLSLFRFCFSVMFLPIDVKKTQILSGALVF</sequence>
<dbReference type="EMBL" id="JAEFBK010000007">
    <property type="protein sequence ID" value="KAG7587313.1"/>
    <property type="molecule type" value="Genomic_DNA"/>
</dbReference>
<evidence type="ECO:0000313" key="3">
    <source>
        <dbReference type="Proteomes" id="UP000694240"/>
    </source>
</evidence>
<keyword evidence="3" id="KW-1185">Reference proteome</keyword>
<accession>A0A8T2BNF1</accession>
<proteinExistence type="predicted"/>
<keyword evidence="1" id="KW-0472">Membrane</keyword>
<feature type="transmembrane region" description="Helical" evidence="1">
    <location>
        <begin position="15"/>
        <end position="34"/>
    </location>
</feature>
<reference evidence="2 3" key="1">
    <citation type="submission" date="2020-12" db="EMBL/GenBank/DDBJ databases">
        <title>Concerted genomic and epigenomic changes stabilize Arabidopsis allopolyploids.</title>
        <authorList>
            <person name="Chen Z."/>
        </authorList>
    </citation>
    <scope>NUCLEOTIDE SEQUENCE [LARGE SCALE GENOMIC DNA]</scope>
    <source>
        <strain evidence="2">Allo738</strain>
        <tissue evidence="2">Leaf</tissue>
    </source>
</reference>
<dbReference type="Proteomes" id="UP000694240">
    <property type="component" value="Chromosome 7"/>
</dbReference>
<evidence type="ECO:0008006" key="4">
    <source>
        <dbReference type="Google" id="ProtNLM"/>
    </source>
</evidence>
<name>A0A8T2BNF1_9BRAS</name>
<evidence type="ECO:0000313" key="2">
    <source>
        <dbReference type="EMBL" id="KAG7587313.1"/>
    </source>
</evidence>